<gene>
    <name evidence="1" type="ORF">H4683_001456</name>
</gene>
<dbReference type="AlphaFoldDB" id="A0A927MH89"/>
<comment type="caution">
    <text evidence="1">The sequence shown here is derived from an EMBL/GenBank/DDBJ whole genome shotgun (WGS) entry which is preliminary data.</text>
</comment>
<accession>A0A927MH89</accession>
<sequence>MNKDGKFQLKSTVVIKNLSMDQWEHLIFYFIPNMFTKSVSPQLEHPSIVDFHSISINGEKADYTLEKDTLNIPLMKELEPNQEIIVDFSYELTLPEKSLRFTKSNENFHLAQFYPMLATYRDHQWNKEEYRDRGETYHTAFSNFKLSYEIPEEHTLVSSFDKEVFPGANKGSFEIKKVKEIFLAVLKNPVLVEKAGDISVRVF</sequence>
<proteinExistence type="predicted"/>
<dbReference type="EMBL" id="JADBEL010000006">
    <property type="protein sequence ID" value="MBE1554380.1"/>
    <property type="molecule type" value="Genomic_DNA"/>
</dbReference>
<keyword evidence="2" id="KW-1185">Reference proteome</keyword>
<dbReference type="InterPro" id="IPR042097">
    <property type="entry name" value="Aminopeptidase_N-like_N_sf"/>
</dbReference>
<evidence type="ECO:0000313" key="1">
    <source>
        <dbReference type="EMBL" id="MBE1554380.1"/>
    </source>
</evidence>
<protein>
    <submittedName>
        <fullName evidence="1">Uncharacterized protein</fullName>
    </submittedName>
</protein>
<reference evidence="1" key="1">
    <citation type="submission" date="2020-10" db="EMBL/GenBank/DDBJ databases">
        <title>Genomic Encyclopedia of Type Strains, Phase IV (KMG-IV): sequencing the most valuable type-strain genomes for metagenomic binning, comparative biology and taxonomic classification.</title>
        <authorList>
            <person name="Goeker M."/>
        </authorList>
    </citation>
    <scope>NUCLEOTIDE SEQUENCE</scope>
    <source>
        <strain evidence="1">DSM 13886</strain>
    </source>
</reference>
<evidence type="ECO:0000313" key="2">
    <source>
        <dbReference type="Proteomes" id="UP000658225"/>
    </source>
</evidence>
<organism evidence="1 2">
    <name type="scientific">Sporosarcina limicola</name>
    <dbReference type="NCBI Taxonomy" id="34101"/>
    <lineage>
        <taxon>Bacteria</taxon>
        <taxon>Bacillati</taxon>
        <taxon>Bacillota</taxon>
        <taxon>Bacilli</taxon>
        <taxon>Bacillales</taxon>
        <taxon>Caryophanaceae</taxon>
        <taxon>Sporosarcina</taxon>
    </lineage>
</organism>
<dbReference type="RefSeq" id="WP_192598175.1">
    <property type="nucleotide sequence ID" value="NZ_JADBEL010000006.1"/>
</dbReference>
<name>A0A927MH89_9BACL</name>
<dbReference type="Gene3D" id="2.60.40.1730">
    <property type="entry name" value="tricorn interacting facor f3 domain"/>
    <property type="match status" value="1"/>
</dbReference>
<dbReference type="Proteomes" id="UP000658225">
    <property type="component" value="Unassembled WGS sequence"/>
</dbReference>